<accession>A0A1Y1QQ28</accession>
<comment type="function">
    <text evidence="1">Required for formate dehydrogenase (FDH) activity. Acts as a sulfur carrier protein that transfers sulfur from IscS to the molybdenum cofactor prior to its insertion into FDH.</text>
</comment>
<evidence type="ECO:0000256" key="1">
    <source>
        <dbReference type="HAMAP-Rule" id="MF_00187"/>
    </source>
</evidence>
<keyword evidence="2" id="KW-0808">Transferase</keyword>
<dbReference type="Gene3D" id="3.40.140.10">
    <property type="entry name" value="Cytidine Deaminase, domain 2"/>
    <property type="match status" value="1"/>
</dbReference>
<dbReference type="PIRSF" id="PIRSF015626">
    <property type="entry name" value="FdhD"/>
    <property type="match status" value="1"/>
</dbReference>
<evidence type="ECO:0000313" key="3">
    <source>
        <dbReference type="Proteomes" id="UP000192491"/>
    </source>
</evidence>
<dbReference type="Gene3D" id="3.10.20.10">
    <property type="match status" value="1"/>
</dbReference>
<comment type="similarity">
    <text evidence="1">Belongs to the FdhD family.</text>
</comment>
<dbReference type="GO" id="GO:0005737">
    <property type="term" value="C:cytoplasm"/>
    <property type="evidence" value="ECO:0007669"/>
    <property type="project" value="UniProtKB-SubCell"/>
</dbReference>
<dbReference type="Proteomes" id="UP000192491">
    <property type="component" value="Unassembled WGS sequence"/>
</dbReference>
<dbReference type="EMBL" id="MTEJ01000095">
    <property type="protein sequence ID" value="OQX11138.1"/>
    <property type="molecule type" value="Genomic_DNA"/>
</dbReference>
<keyword evidence="1" id="KW-0501">Molybdenum cofactor biosynthesis</keyword>
<gene>
    <name evidence="1" type="primary">fdhD</name>
    <name evidence="2" type="ORF">BWK73_18455</name>
</gene>
<dbReference type="SUPFAM" id="SSF53927">
    <property type="entry name" value="Cytidine deaminase-like"/>
    <property type="match status" value="1"/>
</dbReference>
<dbReference type="AlphaFoldDB" id="A0A1Y1QQ28"/>
<comment type="subcellular location">
    <subcellularLocation>
        <location evidence="1">Cytoplasm</location>
    </subcellularLocation>
</comment>
<dbReference type="GO" id="GO:0016783">
    <property type="term" value="F:sulfurtransferase activity"/>
    <property type="evidence" value="ECO:0007669"/>
    <property type="project" value="InterPro"/>
</dbReference>
<dbReference type="PANTHER" id="PTHR30592:SF4">
    <property type="entry name" value="SULFUR CARRIER PROTEIN FDHD"/>
    <property type="match status" value="1"/>
</dbReference>
<keyword evidence="1" id="KW-0963">Cytoplasm</keyword>
<dbReference type="Pfam" id="PF02634">
    <property type="entry name" value="FdhD-NarQ"/>
    <property type="match status" value="1"/>
</dbReference>
<protein>
    <recommendedName>
        <fullName evidence="1">Sulfur carrier protein FdhD</fullName>
    </recommendedName>
</protein>
<dbReference type="GO" id="GO:0006777">
    <property type="term" value="P:Mo-molybdopterin cofactor biosynthetic process"/>
    <property type="evidence" value="ECO:0007669"/>
    <property type="project" value="UniProtKB-UniRule"/>
</dbReference>
<dbReference type="PANTHER" id="PTHR30592">
    <property type="entry name" value="FORMATE DEHYDROGENASE"/>
    <property type="match status" value="1"/>
</dbReference>
<name>A0A1Y1QQ28_9GAMM</name>
<dbReference type="HAMAP" id="MF_00187">
    <property type="entry name" value="FdhD"/>
    <property type="match status" value="1"/>
</dbReference>
<comment type="caution">
    <text evidence="1">Lacks conserved residue(s) required for the propagation of feature annotation.</text>
</comment>
<feature type="active site" description="Cysteine persulfide intermediate" evidence="1">
    <location>
        <position position="115"/>
    </location>
</feature>
<evidence type="ECO:0000313" key="2">
    <source>
        <dbReference type="EMBL" id="OQX11138.1"/>
    </source>
</evidence>
<dbReference type="STRING" id="1123401.GCA_000621325_01146"/>
<dbReference type="InterPro" id="IPR003786">
    <property type="entry name" value="FdhD"/>
</dbReference>
<dbReference type="InterPro" id="IPR016193">
    <property type="entry name" value="Cytidine_deaminase-like"/>
</dbReference>
<dbReference type="GO" id="GO:0097163">
    <property type="term" value="F:sulfur carrier activity"/>
    <property type="evidence" value="ECO:0007669"/>
    <property type="project" value="UniProtKB-UniRule"/>
</dbReference>
<comment type="caution">
    <text evidence="2">The sequence shown here is derived from an EMBL/GenBank/DDBJ whole genome shotgun (WGS) entry which is preliminary data.</text>
</comment>
<reference evidence="2 3" key="1">
    <citation type="submission" date="2017-01" db="EMBL/GenBank/DDBJ databases">
        <title>Novel large sulfur bacteria in the metagenomes of groundwater-fed chemosynthetic microbial mats in the Lake Huron basin.</title>
        <authorList>
            <person name="Sharrar A.M."/>
            <person name="Flood B.E."/>
            <person name="Bailey J.V."/>
            <person name="Jones D.S."/>
            <person name="Biddanda B."/>
            <person name="Ruberg S.A."/>
            <person name="Marcus D.N."/>
            <person name="Dick G.J."/>
        </authorList>
    </citation>
    <scope>NUCLEOTIDE SEQUENCE [LARGE SCALE GENOMIC DNA]</scope>
    <source>
        <strain evidence="2">A8</strain>
    </source>
</reference>
<proteinExistence type="inferred from homology"/>
<sequence length="282" mass="30779">MTSHPSLFLSAATRETTVSVTALDEYGQARDGYISAEHPLTIYLDKREILTLMTMGSQPELLVLGWLRNQNLISDIGHIKAIQVDWETESVAVTTHQGIAGLDEKLSRKTVTTGCGQGTVFGNLLEKLDQLRLPAVTLRQSLLYATLQTLSAHNEIYRRAGAVHGCALCAGTQILSFVEDVGRHNAVDTIAGYMWLNGIDGADKLFYTTGRLTSEMVIKVAQMGIPILLSRSGVTQMGLEMARKVGVLLIARAKGQHFQVYHGAERLLLDAIPAPRPPKDLS</sequence>
<organism evidence="2 3">
    <name type="scientific">Thiothrix lacustris</name>
    <dbReference type="NCBI Taxonomy" id="525917"/>
    <lineage>
        <taxon>Bacteria</taxon>
        <taxon>Pseudomonadati</taxon>
        <taxon>Pseudomonadota</taxon>
        <taxon>Gammaproteobacteria</taxon>
        <taxon>Thiotrichales</taxon>
        <taxon>Thiotrichaceae</taxon>
        <taxon>Thiothrix</taxon>
    </lineage>
</organism>